<proteinExistence type="predicted"/>
<reference evidence="3" key="2">
    <citation type="submission" date="2013-07" db="EMBL/GenBank/DDBJ databases">
        <authorList>
            <consortium name="The Broad Institute Genome Sequencing Platform"/>
            <person name="Cuomo C."/>
            <person name="Litvintseva A."/>
            <person name="Chen Y."/>
            <person name="Heitman J."/>
            <person name="Sun S."/>
            <person name="Springer D."/>
            <person name="Dromer F."/>
            <person name="Young S.K."/>
            <person name="Zeng Q."/>
            <person name="Gargeya S."/>
            <person name="Fitzgerald M."/>
            <person name="Abouelleil A."/>
            <person name="Alvarado L."/>
            <person name="Berlin A.M."/>
            <person name="Chapman S.B."/>
            <person name="Dewar J."/>
            <person name="Goldberg J."/>
            <person name="Griggs A."/>
            <person name="Gujja S."/>
            <person name="Hansen M."/>
            <person name="Howarth C."/>
            <person name="Imamovic A."/>
            <person name="Larimer J."/>
            <person name="McCowan C."/>
            <person name="Murphy C."/>
            <person name="Pearson M."/>
            <person name="Priest M."/>
            <person name="Roberts A."/>
            <person name="Saif S."/>
            <person name="Shea T."/>
            <person name="Sykes S."/>
            <person name="Wortman J."/>
            <person name="Nusbaum C."/>
            <person name="Birren B."/>
        </authorList>
    </citation>
    <scope>NUCLEOTIDE SEQUENCE</scope>
    <source>
        <strain evidence="3">CBS 10117</strain>
    </source>
</reference>
<dbReference type="VEuPathDB" id="FungiDB:I303_07361"/>
<reference evidence="2" key="1">
    <citation type="submission" date="2013-07" db="EMBL/GenBank/DDBJ databases">
        <title>The Genome Sequence of Cryptococcus dejecticola CBS10117.</title>
        <authorList>
            <consortium name="The Broad Institute Genome Sequencing Platform"/>
            <person name="Cuomo C."/>
            <person name="Litvintseva A."/>
            <person name="Chen Y."/>
            <person name="Heitman J."/>
            <person name="Sun S."/>
            <person name="Springer D."/>
            <person name="Dromer F."/>
            <person name="Young S.K."/>
            <person name="Zeng Q."/>
            <person name="Gargeya S."/>
            <person name="Fitzgerald M."/>
            <person name="Abouelleil A."/>
            <person name="Alvarado L."/>
            <person name="Berlin A.M."/>
            <person name="Chapman S.B."/>
            <person name="Dewar J."/>
            <person name="Goldberg J."/>
            <person name="Griggs A."/>
            <person name="Gujja S."/>
            <person name="Hansen M."/>
            <person name="Howarth C."/>
            <person name="Imamovic A."/>
            <person name="Larimer J."/>
            <person name="McCowan C."/>
            <person name="Murphy C."/>
            <person name="Pearson M."/>
            <person name="Priest M."/>
            <person name="Roberts A."/>
            <person name="Saif S."/>
            <person name="Shea T."/>
            <person name="Sykes S."/>
            <person name="Wortman J."/>
            <person name="Nusbaum C."/>
            <person name="Birren B."/>
        </authorList>
    </citation>
    <scope>NUCLEOTIDE SEQUENCE [LARGE SCALE GENOMIC DNA]</scope>
    <source>
        <strain evidence="2">CBS 10117</strain>
    </source>
</reference>
<reference evidence="3" key="3">
    <citation type="submission" date="2024-02" db="EMBL/GenBank/DDBJ databases">
        <title>Comparative genomics of Cryptococcus and Kwoniella reveals pathogenesis evolution and contrasting modes of karyotype evolution via chromosome fusion or intercentromeric recombination.</title>
        <authorList>
            <person name="Coelho M.A."/>
            <person name="David-Palma M."/>
            <person name="Shea T."/>
            <person name="Bowers K."/>
            <person name="McGinley-Smith S."/>
            <person name="Mohammad A.W."/>
            <person name="Gnirke A."/>
            <person name="Yurkov A.M."/>
            <person name="Nowrousian M."/>
            <person name="Sun S."/>
            <person name="Cuomo C.A."/>
            <person name="Heitman J."/>
        </authorList>
    </citation>
    <scope>NUCLEOTIDE SEQUENCE</scope>
    <source>
        <strain evidence="3">CBS 10117</strain>
    </source>
</reference>
<feature type="compositionally biased region" description="Basic and acidic residues" evidence="1">
    <location>
        <begin position="1"/>
        <end position="13"/>
    </location>
</feature>
<keyword evidence="4" id="KW-1185">Reference proteome</keyword>
<evidence type="ECO:0000313" key="2">
    <source>
        <dbReference type="EMBL" id="OBR82599.1"/>
    </source>
</evidence>
<dbReference type="EMBL" id="KI894035">
    <property type="protein sequence ID" value="OBR82599.1"/>
    <property type="molecule type" value="Genomic_DNA"/>
</dbReference>
<name>A0A1A5ZXR1_9TREE</name>
<evidence type="ECO:0000256" key="1">
    <source>
        <dbReference type="SAM" id="MobiDB-lite"/>
    </source>
</evidence>
<gene>
    <name evidence="2" type="ORF">I303_07361</name>
    <name evidence="3" type="ORF">I303_108312</name>
</gene>
<evidence type="ECO:0000313" key="4">
    <source>
        <dbReference type="Proteomes" id="UP000078595"/>
    </source>
</evidence>
<accession>A0A1A5ZXR1</accession>
<dbReference type="EMBL" id="CP144540">
    <property type="protein sequence ID" value="WWC65691.1"/>
    <property type="molecule type" value="Genomic_DNA"/>
</dbReference>
<feature type="compositionally biased region" description="Low complexity" evidence="1">
    <location>
        <begin position="73"/>
        <end position="88"/>
    </location>
</feature>
<dbReference type="KEGG" id="kdj:28971060"/>
<sequence>MHKPGDKYTDRGNKRAHRNPGESAPHNITSPENAKFADTVRSPKYPRYHGRQTPYSSRSTSDDPYRPESAPTSGRSSIVYSISSDSVRTGGEGHSDGSDSDDDSISNSRMRKLSPYISGSNSLSSEPSSTYDSSSDSDLDSSGESGLFYTVPWRRSF</sequence>
<feature type="region of interest" description="Disordered" evidence="1">
    <location>
        <begin position="1"/>
        <end position="157"/>
    </location>
</feature>
<dbReference type="GeneID" id="28971060"/>
<dbReference type="Proteomes" id="UP000078595">
    <property type="component" value="Chromosome 11"/>
</dbReference>
<protein>
    <submittedName>
        <fullName evidence="2">Uncharacterized protein</fullName>
    </submittedName>
</protein>
<feature type="compositionally biased region" description="Low complexity" evidence="1">
    <location>
        <begin position="118"/>
        <end position="134"/>
    </location>
</feature>
<dbReference type="RefSeq" id="XP_018260441.1">
    <property type="nucleotide sequence ID" value="XM_018410631.1"/>
</dbReference>
<organism evidence="2">
    <name type="scientific">Kwoniella dejecticola CBS 10117</name>
    <dbReference type="NCBI Taxonomy" id="1296121"/>
    <lineage>
        <taxon>Eukaryota</taxon>
        <taxon>Fungi</taxon>
        <taxon>Dikarya</taxon>
        <taxon>Basidiomycota</taxon>
        <taxon>Agaricomycotina</taxon>
        <taxon>Tremellomycetes</taxon>
        <taxon>Tremellales</taxon>
        <taxon>Cryptococcaceae</taxon>
        <taxon>Kwoniella</taxon>
    </lineage>
</organism>
<dbReference type="AlphaFoldDB" id="A0A1A5ZXR1"/>
<evidence type="ECO:0000313" key="3">
    <source>
        <dbReference type="EMBL" id="WWC65691.1"/>
    </source>
</evidence>